<sequence>MGQAPNLPPETGAGTSRLRSVHQWAVPNSGRKNQPEVWFEVTPHIHDGAHIMKGGLKKRDLVQYNVMTPPQRISACTNATTVLDSDFKMSRKAAEMTGSINDSFAQKLQTKVQFSGGTQEVS</sequence>
<reference evidence="2" key="1">
    <citation type="submission" date="2021-06" db="EMBL/GenBank/DDBJ databases">
        <title>Parelaphostrongylus tenuis whole genome reference sequence.</title>
        <authorList>
            <person name="Garwood T.J."/>
            <person name="Larsen P.A."/>
            <person name="Fountain-Jones N.M."/>
            <person name="Garbe J.R."/>
            <person name="Macchietto M.G."/>
            <person name="Kania S.A."/>
            <person name="Gerhold R.W."/>
            <person name="Richards J.E."/>
            <person name="Wolf T.M."/>
        </authorList>
    </citation>
    <scope>NUCLEOTIDE SEQUENCE</scope>
    <source>
        <strain evidence="2">MNPRO001-30</strain>
        <tissue evidence="2">Meninges</tissue>
    </source>
</reference>
<evidence type="ECO:0000313" key="3">
    <source>
        <dbReference type="Proteomes" id="UP001196413"/>
    </source>
</evidence>
<name>A0AAD5N775_PARTN</name>
<protein>
    <submittedName>
        <fullName evidence="2">Uncharacterized protein</fullName>
    </submittedName>
</protein>
<feature type="region of interest" description="Disordered" evidence="1">
    <location>
        <begin position="1"/>
        <end position="31"/>
    </location>
</feature>
<accession>A0AAD5N775</accession>
<gene>
    <name evidence="2" type="ORF">KIN20_018203</name>
</gene>
<keyword evidence="3" id="KW-1185">Reference proteome</keyword>
<comment type="caution">
    <text evidence="2">The sequence shown here is derived from an EMBL/GenBank/DDBJ whole genome shotgun (WGS) entry which is preliminary data.</text>
</comment>
<evidence type="ECO:0000256" key="1">
    <source>
        <dbReference type="SAM" id="MobiDB-lite"/>
    </source>
</evidence>
<dbReference type="EMBL" id="JAHQIW010003624">
    <property type="protein sequence ID" value="KAJ1359459.1"/>
    <property type="molecule type" value="Genomic_DNA"/>
</dbReference>
<organism evidence="2 3">
    <name type="scientific">Parelaphostrongylus tenuis</name>
    <name type="common">Meningeal worm</name>
    <dbReference type="NCBI Taxonomy" id="148309"/>
    <lineage>
        <taxon>Eukaryota</taxon>
        <taxon>Metazoa</taxon>
        <taxon>Ecdysozoa</taxon>
        <taxon>Nematoda</taxon>
        <taxon>Chromadorea</taxon>
        <taxon>Rhabditida</taxon>
        <taxon>Rhabditina</taxon>
        <taxon>Rhabditomorpha</taxon>
        <taxon>Strongyloidea</taxon>
        <taxon>Metastrongylidae</taxon>
        <taxon>Parelaphostrongylus</taxon>
    </lineage>
</organism>
<dbReference type="Proteomes" id="UP001196413">
    <property type="component" value="Unassembled WGS sequence"/>
</dbReference>
<evidence type="ECO:0000313" key="2">
    <source>
        <dbReference type="EMBL" id="KAJ1359459.1"/>
    </source>
</evidence>
<dbReference type="AlphaFoldDB" id="A0AAD5N775"/>
<proteinExistence type="predicted"/>